<dbReference type="SUPFAM" id="SSF48464">
    <property type="entry name" value="ENTH/VHS domain"/>
    <property type="match status" value="1"/>
</dbReference>
<feature type="coiled-coil region" evidence="2">
    <location>
        <begin position="220"/>
        <end position="285"/>
    </location>
</feature>
<sequence length="536" mass="59750">MNSVFNEQILADKLSKLNSTQQCIETLSHWCIFHREKAELVVSTWDKQFHSLEIAQKIPFLYLANDILQNSKRKGNEFVSEFWKVLPAALKDVFENGDEHGKNTVSRLVGIWEERRVFGSRAESLKDLMLGKESLPPLEFGKKRSRSVKIVKRDSRSVRIKLTIGGTTEKIVSAFHSVLSEHQNEDLYMNKCKSAVHHVRKMEKEFDAVFPKIAFGHPKRTTLANELEEEETLLKQAIEKLRSVEETRATLVSQLKEALLEQVLLQESELENIRTQLQVAQAQAEEACFMRKRLNNEAIDISAPKPSALSTPPKLDSNVKAGDVHRRSTADIAAEVVDKLTASSSSQQIMTSVLSTFAAQEAKNAGLVPSTPSNSFTSIPSNAVGESRQRLEKPIAVLDPNVFVSPQPFAVAASNPYQTQTVLMHQTSIQSHVSPSPPQYHFIPNAPPSQQYSQPPGGVMSGITYGYNNMLPPPPLPPPMPGPPPPAPHMQQSMNLIAPMVQQQHNSLMHQPPAPPSYRPLQPPAVVYYAHPHQPH</sequence>
<organism evidence="5 6">
    <name type="scientific">Stephania japonica</name>
    <dbReference type="NCBI Taxonomy" id="461633"/>
    <lineage>
        <taxon>Eukaryota</taxon>
        <taxon>Viridiplantae</taxon>
        <taxon>Streptophyta</taxon>
        <taxon>Embryophyta</taxon>
        <taxon>Tracheophyta</taxon>
        <taxon>Spermatophyta</taxon>
        <taxon>Magnoliopsida</taxon>
        <taxon>Ranunculales</taxon>
        <taxon>Menispermaceae</taxon>
        <taxon>Menispermoideae</taxon>
        <taxon>Cissampelideae</taxon>
        <taxon>Stephania</taxon>
    </lineage>
</organism>
<dbReference type="PANTHER" id="PTHR12460">
    <property type="entry name" value="CYCLIN-DEPENDENT KINASE INHIBITOR-RELATED PROTEIN"/>
    <property type="match status" value="1"/>
</dbReference>
<dbReference type="InterPro" id="IPR006569">
    <property type="entry name" value="CID_dom"/>
</dbReference>
<dbReference type="GO" id="GO:0005634">
    <property type="term" value="C:nucleus"/>
    <property type="evidence" value="ECO:0007669"/>
    <property type="project" value="UniProtKB-ARBA"/>
</dbReference>
<evidence type="ECO:0000256" key="1">
    <source>
        <dbReference type="ARBA" id="ARBA00022664"/>
    </source>
</evidence>
<protein>
    <recommendedName>
        <fullName evidence="4">CID domain-containing protein</fullName>
    </recommendedName>
</protein>
<reference evidence="5 6" key="1">
    <citation type="submission" date="2024-01" db="EMBL/GenBank/DDBJ databases">
        <title>Genome assemblies of Stephania.</title>
        <authorList>
            <person name="Yang L."/>
        </authorList>
    </citation>
    <scope>NUCLEOTIDE SEQUENCE [LARGE SCALE GENOMIC DNA]</scope>
    <source>
        <strain evidence="5">QJT</strain>
        <tissue evidence="5">Leaf</tissue>
    </source>
</reference>
<dbReference type="Pfam" id="PF04818">
    <property type="entry name" value="CID"/>
    <property type="match status" value="1"/>
</dbReference>
<evidence type="ECO:0000313" key="5">
    <source>
        <dbReference type="EMBL" id="KAK9096786.1"/>
    </source>
</evidence>
<evidence type="ECO:0000256" key="3">
    <source>
        <dbReference type="SAM" id="MobiDB-lite"/>
    </source>
</evidence>
<dbReference type="FunFam" id="1.25.40.90:FF:000018">
    <property type="entry name" value="ENTH/VHS family protein isoform 1"/>
    <property type="match status" value="1"/>
</dbReference>
<dbReference type="InterPro" id="IPR008942">
    <property type="entry name" value="ENTH_VHS"/>
</dbReference>
<dbReference type="GO" id="GO:0031124">
    <property type="term" value="P:mRNA 3'-end processing"/>
    <property type="evidence" value="ECO:0007669"/>
    <property type="project" value="TreeGrafter"/>
</dbReference>
<accession>A0AAP0ENM6</accession>
<keyword evidence="2" id="KW-0175">Coiled coil</keyword>
<keyword evidence="1" id="KW-0507">mRNA processing</keyword>
<dbReference type="CDD" id="cd16981">
    <property type="entry name" value="CID_RPRD_like"/>
    <property type="match status" value="1"/>
</dbReference>
<keyword evidence="6" id="KW-1185">Reference proteome</keyword>
<evidence type="ECO:0000259" key="4">
    <source>
        <dbReference type="PROSITE" id="PS51391"/>
    </source>
</evidence>
<dbReference type="PANTHER" id="PTHR12460:SF27">
    <property type="entry name" value="ENTH_VHS FAMILY PROTEIN"/>
    <property type="match status" value="1"/>
</dbReference>
<name>A0AAP0ENM6_9MAGN</name>
<dbReference type="Gene3D" id="1.25.40.90">
    <property type="match status" value="1"/>
</dbReference>
<gene>
    <name evidence="5" type="ORF">Sjap_022283</name>
</gene>
<dbReference type="Proteomes" id="UP001417504">
    <property type="component" value="Unassembled WGS sequence"/>
</dbReference>
<comment type="caution">
    <text evidence="5">The sequence shown here is derived from an EMBL/GenBank/DDBJ whole genome shotgun (WGS) entry which is preliminary data.</text>
</comment>
<evidence type="ECO:0000313" key="6">
    <source>
        <dbReference type="Proteomes" id="UP001417504"/>
    </source>
</evidence>
<dbReference type="SMART" id="SM00582">
    <property type="entry name" value="RPR"/>
    <property type="match status" value="1"/>
</dbReference>
<feature type="region of interest" description="Disordered" evidence="3">
    <location>
        <begin position="303"/>
        <end position="323"/>
    </location>
</feature>
<feature type="domain" description="CID" evidence="4">
    <location>
        <begin position="2"/>
        <end position="134"/>
    </location>
</feature>
<evidence type="ECO:0000256" key="2">
    <source>
        <dbReference type="SAM" id="Coils"/>
    </source>
</evidence>
<proteinExistence type="predicted"/>
<dbReference type="EMBL" id="JBBNAE010000009">
    <property type="protein sequence ID" value="KAK9096786.1"/>
    <property type="molecule type" value="Genomic_DNA"/>
</dbReference>
<dbReference type="PROSITE" id="PS51391">
    <property type="entry name" value="CID"/>
    <property type="match status" value="1"/>
</dbReference>
<dbReference type="GO" id="GO:0000993">
    <property type="term" value="F:RNA polymerase II complex binding"/>
    <property type="evidence" value="ECO:0007669"/>
    <property type="project" value="TreeGrafter"/>
</dbReference>
<dbReference type="AlphaFoldDB" id="A0AAP0ENM6"/>